<evidence type="ECO:0000256" key="3">
    <source>
        <dbReference type="ARBA" id="ARBA00022692"/>
    </source>
</evidence>
<organism evidence="13 14">
    <name type="scientific">Phytophthora cactorum</name>
    <dbReference type="NCBI Taxonomy" id="29920"/>
    <lineage>
        <taxon>Eukaryota</taxon>
        <taxon>Sar</taxon>
        <taxon>Stramenopiles</taxon>
        <taxon>Oomycota</taxon>
        <taxon>Peronosporomycetes</taxon>
        <taxon>Peronosporales</taxon>
        <taxon>Peronosporaceae</taxon>
        <taxon>Phytophthora</taxon>
    </lineage>
</organism>
<feature type="domain" description="Palmitoyltransferase DHHC" evidence="10">
    <location>
        <begin position="82"/>
        <end position="200"/>
    </location>
</feature>
<comment type="caution">
    <text evidence="13">The sequence shown here is derived from an EMBL/GenBank/DDBJ whole genome shotgun (WGS) entry which is preliminary data.</text>
</comment>
<dbReference type="Pfam" id="PF00428">
    <property type="entry name" value="Ribosomal_60s"/>
    <property type="match status" value="1"/>
</dbReference>
<evidence type="ECO:0000256" key="4">
    <source>
        <dbReference type="ARBA" id="ARBA00022980"/>
    </source>
</evidence>
<dbReference type="PANTHER" id="PTHR21141:SF5">
    <property type="entry name" value="LARGE RIBOSOMAL SUBUNIT PROTEIN P2"/>
    <property type="match status" value="1"/>
</dbReference>
<keyword evidence="3 8" id="KW-0812">Transmembrane</keyword>
<dbReference type="InterPro" id="IPR001594">
    <property type="entry name" value="Palmitoyltrfase_DHHC"/>
</dbReference>
<dbReference type="CDD" id="cd05833">
    <property type="entry name" value="Ribosomal_P2"/>
    <property type="match status" value="1"/>
</dbReference>
<feature type="transmembrane region" description="Helical" evidence="8">
    <location>
        <begin position="15"/>
        <end position="36"/>
    </location>
</feature>
<dbReference type="AlphaFoldDB" id="A0A8T1FXH4"/>
<comment type="subcellular location">
    <subcellularLocation>
        <location evidence="1">Membrane</location>
        <topology evidence="1">Multi-pass membrane protein</topology>
    </subcellularLocation>
</comment>
<keyword evidence="5 8" id="KW-1133">Transmembrane helix</keyword>
<proteinExistence type="inferred from homology"/>
<dbReference type="GO" id="GO:0016020">
    <property type="term" value="C:membrane"/>
    <property type="evidence" value="ECO:0007669"/>
    <property type="project" value="UniProtKB-SubCell"/>
</dbReference>
<keyword evidence="8" id="KW-0012">Acyltransferase</keyword>
<feature type="region of interest" description="Disordered" evidence="9">
    <location>
        <begin position="449"/>
        <end position="482"/>
    </location>
</feature>
<evidence type="ECO:0000256" key="2">
    <source>
        <dbReference type="ARBA" id="ARBA00005436"/>
    </source>
</evidence>
<dbReference type="FunFam" id="1.10.10.1410:FF:000002">
    <property type="entry name" value="60S acidic ribosomal protein P2"/>
    <property type="match status" value="1"/>
</dbReference>
<dbReference type="Pfam" id="PF01529">
    <property type="entry name" value="DHHC"/>
    <property type="match status" value="1"/>
</dbReference>
<dbReference type="PROSITE" id="PS50216">
    <property type="entry name" value="DHHC"/>
    <property type="match status" value="1"/>
</dbReference>
<feature type="compositionally biased region" description="Basic and acidic residues" evidence="9">
    <location>
        <begin position="232"/>
        <end position="241"/>
    </location>
</feature>
<evidence type="ECO:0000256" key="6">
    <source>
        <dbReference type="ARBA" id="ARBA00023136"/>
    </source>
</evidence>
<dbReference type="GO" id="GO:0019706">
    <property type="term" value="F:protein-cysteine S-palmitoyltransferase activity"/>
    <property type="evidence" value="ECO:0007669"/>
    <property type="project" value="UniProtKB-EC"/>
</dbReference>
<evidence type="ECO:0000313" key="14">
    <source>
        <dbReference type="Proteomes" id="UP000697107"/>
    </source>
</evidence>
<evidence type="ECO:0000256" key="9">
    <source>
        <dbReference type="SAM" id="MobiDB-lite"/>
    </source>
</evidence>
<keyword evidence="7" id="KW-0687">Ribonucleoprotein</keyword>
<dbReference type="Gene3D" id="1.10.10.1410">
    <property type="match status" value="1"/>
</dbReference>
<dbReference type="GO" id="GO:0002182">
    <property type="term" value="P:cytoplasmic translational elongation"/>
    <property type="evidence" value="ECO:0007669"/>
    <property type="project" value="InterPro"/>
</dbReference>
<dbReference type="EMBL" id="RCMG01000010">
    <property type="protein sequence ID" value="KAG2868567.1"/>
    <property type="molecule type" value="Genomic_DNA"/>
</dbReference>
<dbReference type="EMBL" id="RCML01000292">
    <property type="protein sequence ID" value="KAG2981987.1"/>
    <property type="molecule type" value="Genomic_DNA"/>
</dbReference>
<comment type="domain">
    <text evidence="8">The DHHC domain is required for palmitoyltransferase activity.</text>
</comment>
<dbReference type="InterPro" id="IPR044076">
    <property type="entry name" value="Ribosomal_P2"/>
</dbReference>
<dbReference type="PANTHER" id="PTHR21141">
    <property type="entry name" value="60S ACIDIC RIBOSOMAL PROTEIN FAMILY MEMBER"/>
    <property type="match status" value="1"/>
</dbReference>
<keyword evidence="6 8" id="KW-0472">Membrane</keyword>
<feature type="transmembrane region" description="Helical" evidence="8">
    <location>
        <begin position="42"/>
        <end position="62"/>
    </location>
</feature>
<evidence type="ECO:0000256" key="8">
    <source>
        <dbReference type="RuleBase" id="RU079119"/>
    </source>
</evidence>
<dbReference type="GO" id="GO:0003735">
    <property type="term" value="F:structural constituent of ribosome"/>
    <property type="evidence" value="ECO:0007669"/>
    <property type="project" value="InterPro"/>
</dbReference>
<keyword evidence="4" id="KW-0689">Ribosomal protein</keyword>
<evidence type="ECO:0000313" key="11">
    <source>
        <dbReference type="EMBL" id="KAG2868567.1"/>
    </source>
</evidence>
<comment type="catalytic activity">
    <reaction evidence="8">
        <text>L-cysteinyl-[protein] + hexadecanoyl-CoA = S-hexadecanoyl-L-cysteinyl-[protein] + CoA</text>
        <dbReference type="Rhea" id="RHEA:36683"/>
        <dbReference type="Rhea" id="RHEA-COMP:10131"/>
        <dbReference type="Rhea" id="RHEA-COMP:11032"/>
        <dbReference type="ChEBI" id="CHEBI:29950"/>
        <dbReference type="ChEBI" id="CHEBI:57287"/>
        <dbReference type="ChEBI" id="CHEBI:57379"/>
        <dbReference type="ChEBI" id="CHEBI:74151"/>
        <dbReference type="EC" id="2.3.1.225"/>
    </reaction>
</comment>
<name>A0A8T1FXH4_9STRA</name>
<dbReference type="HAMAP" id="MF_01478">
    <property type="entry name" value="Ribosomal_L12_arch"/>
    <property type="match status" value="1"/>
</dbReference>
<evidence type="ECO:0000313" key="12">
    <source>
        <dbReference type="EMBL" id="KAG2942923.1"/>
    </source>
</evidence>
<comment type="similarity">
    <text evidence="2">Belongs to the eukaryotic ribosomal protein P1/P2 family.</text>
</comment>
<evidence type="ECO:0000256" key="7">
    <source>
        <dbReference type="ARBA" id="ARBA00023274"/>
    </source>
</evidence>
<dbReference type="GO" id="GO:0022625">
    <property type="term" value="C:cytosolic large ribosomal subunit"/>
    <property type="evidence" value="ECO:0007669"/>
    <property type="project" value="InterPro"/>
</dbReference>
<accession>A0A8T1FXH4</accession>
<dbReference type="InterPro" id="IPR027534">
    <property type="entry name" value="Ribosomal_P1/P2"/>
</dbReference>
<evidence type="ECO:0000256" key="5">
    <source>
        <dbReference type="ARBA" id="ARBA00022989"/>
    </source>
</evidence>
<feature type="region of interest" description="Disordered" evidence="9">
    <location>
        <begin position="226"/>
        <end position="258"/>
    </location>
</feature>
<evidence type="ECO:0000256" key="1">
    <source>
        <dbReference type="ARBA" id="ARBA00004141"/>
    </source>
</evidence>
<dbReference type="Proteomes" id="UP000735874">
    <property type="component" value="Unassembled WGS sequence"/>
</dbReference>
<dbReference type="EC" id="2.3.1.225" evidence="8"/>
<dbReference type="InterPro" id="IPR038716">
    <property type="entry name" value="P1/P2_N_sf"/>
</dbReference>
<dbReference type="Proteomes" id="UP000697107">
    <property type="component" value="Unassembled WGS sequence"/>
</dbReference>
<comment type="similarity">
    <text evidence="8">Belongs to the DHHC palmitoyltransferase family.</text>
</comment>
<dbReference type="Proteomes" id="UP000774804">
    <property type="component" value="Unassembled WGS sequence"/>
</dbReference>
<dbReference type="EMBL" id="RCMI01000014">
    <property type="protein sequence ID" value="KAG2942923.1"/>
    <property type="molecule type" value="Genomic_DNA"/>
</dbReference>
<dbReference type="VEuPathDB" id="FungiDB:PC110_g10124"/>
<evidence type="ECO:0000313" key="13">
    <source>
        <dbReference type="EMBL" id="KAG2981987.1"/>
    </source>
</evidence>
<sequence length="482" mass="52296">MRTRGFEKPFSRDQVTSWIVQLILIGSFITFVSTLLSWDKCLAILLPNAFLVIIVITSWCICELRDPSKPKPSSSFFPSILKVPPKESRYCGLCYKNSPGLDHHCTWLNTCIAESNYEAFYWLVVSAACQTLLQTVIGILMCTLWESEVKANAADGWDKAVIALLWIHNAACISLTNSFVLLAGFHTYLLCVGVGTYDFILENGSDGLCTRMLKCNCLRRKKTRNGKRSHVQHGDVKDSKSTEGAATRTRRGSAPASIFPASLSAPPSIQSQTSLQYAVAAAALELSKGSDTSRELLSPGRTSANPTEVAVAATQPDMILSERVNESEGIFEQVRGVIGYRWPSKRIGLAYGAKHSNWRRRRAEPLLTLNKMRHVAALLLCVLGGNATPAVADLEKVVKAFGGEFDQEQAEKLLKELEGKNIEEVIEAGKAKLATVSVGAAPAAGAAAGAAAPAKEEAKAVEEEEEVDMGGGMDMFGGDEDY</sequence>
<keyword evidence="8" id="KW-0808">Transferase</keyword>
<evidence type="ECO:0000259" key="10">
    <source>
        <dbReference type="Pfam" id="PF01529"/>
    </source>
</evidence>
<gene>
    <name evidence="11" type="ORF">PC113_g1034</name>
    <name evidence="12" type="ORF">PC115_g1149</name>
    <name evidence="13" type="ORF">PC118_g10260</name>
</gene>
<reference evidence="13" key="1">
    <citation type="submission" date="2018-10" db="EMBL/GenBank/DDBJ databases">
        <title>Effector identification in a new, highly contiguous assembly of the strawberry crown rot pathogen Phytophthora cactorum.</title>
        <authorList>
            <person name="Armitage A.D."/>
            <person name="Nellist C.F."/>
            <person name="Bates H."/>
            <person name="Vickerstaff R.J."/>
            <person name="Harrison R.J."/>
        </authorList>
    </citation>
    <scope>NUCLEOTIDE SEQUENCE</scope>
    <source>
        <strain evidence="11">15-7</strain>
        <strain evidence="12">4032</strain>
        <strain evidence="13">P415</strain>
    </source>
</reference>
<protein>
    <recommendedName>
        <fullName evidence="8">Palmitoyltransferase</fullName>
        <ecNumber evidence="8">2.3.1.225</ecNumber>
    </recommendedName>
</protein>